<feature type="repeat" description="ANK" evidence="3">
    <location>
        <begin position="957"/>
        <end position="989"/>
    </location>
</feature>
<dbReference type="Pfam" id="PF22939">
    <property type="entry name" value="WHD_GPIID"/>
    <property type="match status" value="1"/>
</dbReference>
<dbReference type="InterPro" id="IPR051165">
    <property type="entry name" value="Multifunctional_ANK_Repeat"/>
</dbReference>
<accession>A0A8H7ALS1</accession>
<comment type="caution">
    <text evidence="7">The sequence shown here is derived from an EMBL/GenBank/DDBJ whole genome shotgun (WGS) entry which is preliminary data.</text>
</comment>
<dbReference type="PRINTS" id="PR01415">
    <property type="entry name" value="ANKYRIN"/>
</dbReference>
<keyword evidence="2 3" id="KW-0040">ANK repeat</keyword>
<dbReference type="InterPro" id="IPR054471">
    <property type="entry name" value="GPIID_WHD"/>
</dbReference>
<dbReference type="PROSITE" id="PS50297">
    <property type="entry name" value="ANK_REP_REGION"/>
    <property type="match status" value="6"/>
</dbReference>
<sequence>MEAVGFVASIGTLIQGANYIKRTLDDYRRGGEDRERLLVEVNSLKCVLDRLKADSDKAEKGGKQEAWLDIVGHLSSKGGVLERIDDVISEIKLKIEPKQGLRGGILKWTWPFVKTDVDRNVRQMQHLSHSVSLALQDASLKSTLAINERVTRVDVTTNKRELRTILAWLSSLNFLEQQRLEFLKAFPGTCEWFLLSPEYSAWRQKQQRVLHCSAIGGAGKTILASMAIYDLRIQTAGQDVGIFILYCKHDRPDTHSAQKLAMTMLRQLIQIRAGLIPPNLEKLLEKHYYTNDTTPDFNEVLEVINAQLPTFSAVFIVLDGLDEIVQETAREEIITFLMKLEGDPRIMFTSRPIDVIEKIFIPLASDRDFDASGSVDTEESGYYSTEDEAEDEYDSDLSGESGNYGNEDEAEDQYGSESSDQDAEKGTAPQRYPLSFTPETSITQSDNPSSLHPDSVLACSNCGQDVASLQYHCQKCTGNRSIICVRCYDSGIRCVSGDSNHHGCVAMRIPCLKMDVSARPRAIRTYVRRRTQQSPVLLKFVKLKPGFAEEIEDVVTRAAQKMFLLAQLHMDAMSNPDLLKFSEVRNALDHLPTGLYDSYDKAMDRIQKHGKSLLRLVAYARRPLTTQEVEHALGVSSERDELLDDEIIPATTLISRCAGLVALDENNEVVFSHYTIFGYFDKRGDDLFGNGNKYMAETCLNYLDLKEFHQGPVLGQEEGARFDDRLKAYPFLDYASIFWAIHAKASKDDDILELAHKFIKNDERRNASTQALWFSSDETTANWRSRRGESPLHLAMYFRYNKLANRLLEAATDANILDSFGMTPLMWAAQAGDVEMTTKILQMQVPLNLMNSEGENALHLAISHRHEDVAVLLIDQRDVDVNAPAGGERRTRNVTPLMLAVERDEIKVVQKLLTRNDILVNRQDTRGVTALHRSALAEITEALVGHPSIDLEPRDELGIPPLITAAICGNLSTVRALLDAGADINIRQTHLDAKGNALMRAADYDHVAVVHELIRRGIDWNAKDTFDRSAVHSAAINGSARSLAALLDLPGVDVNIQDVNGNTPLHDAAGLDFDSEALEILLAKGARPDIRNGRGETPLDAARARGRKKNELILEKKYAEDLGMPERSMTGMSLKEPILTQAAQQGDEAAVESILAAYGDQSIDIEERDDWLGRTPLQHATDGGHLHIVEKLYHAGASINVQDKRGRTALHIAALRRHHAIARFLLRNGADMTLKDQWSVNVMEDAAPALQILLLQYGIEVTKDQDLDQLLFLAAERGNMKVVRRLIDAGAEVQIKDHNGRSPYERAKQKGKTEVAKYLDQIGKSVAKPSPHLPSSLNSSTSVNTLNAIVTPEPTMTVEASSARGGGLDGAKEGRLDEYAQVKQRRDDSQNAQMHHQITNTASACIDRDSPTSIKTNLAELQAIDLTSIRNYVITFLLALMLGLYLR</sequence>
<dbReference type="Gene3D" id="1.25.40.20">
    <property type="entry name" value="Ankyrin repeat-containing domain"/>
    <property type="match status" value="3"/>
</dbReference>
<dbReference type="SUPFAM" id="SSF48403">
    <property type="entry name" value="Ankyrin repeat"/>
    <property type="match status" value="2"/>
</dbReference>
<dbReference type="PANTHER" id="PTHR24123">
    <property type="entry name" value="ANKYRIN REPEAT-CONTAINING"/>
    <property type="match status" value="1"/>
</dbReference>
<feature type="repeat" description="ANK" evidence="3">
    <location>
        <begin position="820"/>
        <end position="852"/>
    </location>
</feature>
<feature type="region of interest" description="Disordered" evidence="4">
    <location>
        <begin position="370"/>
        <end position="450"/>
    </location>
</feature>
<dbReference type="InterPro" id="IPR056884">
    <property type="entry name" value="NPHP3-like_N"/>
</dbReference>
<dbReference type="PROSITE" id="PS50088">
    <property type="entry name" value="ANK_REPEAT"/>
    <property type="match status" value="7"/>
</dbReference>
<dbReference type="InterPro" id="IPR036770">
    <property type="entry name" value="Ankyrin_rpt-contain_sf"/>
</dbReference>
<dbReference type="SMART" id="SM00248">
    <property type="entry name" value="ANK"/>
    <property type="match status" value="12"/>
</dbReference>
<evidence type="ECO:0000256" key="1">
    <source>
        <dbReference type="ARBA" id="ARBA00022737"/>
    </source>
</evidence>
<feature type="domain" description="GPI inositol-deacylase winged helix" evidence="5">
    <location>
        <begin position="605"/>
        <end position="680"/>
    </location>
</feature>
<evidence type="ECO:0000259" key="6">
    <source>
        <dbReference type="Pfam" id="PF24883"/>
    </source>
</evidence>
<feature type="compositionally biased region" description="Acidic residues" evidence="4">
    <location>
        <begin position="385"/>
        <end position="397"/>
    </location>
</feature>
<evidence type="ECO:0008006" key="9">
    <source>
        <dbReference type="Google" id="ProtNLM"/>
    </source>
</evidence>
<dbReference type="EMBL" id="JAACFV010000043">
    <property type="protein sequence ID" value="KAF7509316.1"/>
    <property type="molecule type" value="Genomic_DNA"/>
</dbReference>
<gene>
    <name evidence="7" type="ORF">GJ744_008210</name>
</gene>
<feature type="repeat" description="ANK" evidence="3">
    <location>
        <begin position="1205"/>
        <end position="1237"/>
    </location>
</feature>
<feature type="domain" description="Nephrocystin 3-like N-terminal" evidence="6">
    <location>
        <begin position="188"/>
        <end position="351"/>
    </location>
</feature>
<organism evidence="7 8">
    <name type="scientific">Endocarpon pusillum</name>
    <dbReference type="NCBI Taxonomy" id="364733"/>
    <lineage>
        <taxon>Eukaryota</taxon>
        <taxon>Fungi</taxon>
        <taxon>Dikarya</taxon>
        <taxon>Ascomycota</taxon>
        <taxon>Pezizomycotina</taxon>
        <taxon>Eurotiomycetes</taxon>
        <taxon>Chaetothyriomycetidae</taxon>
        <taxon>Verrucariales</taxon>
        <taxon>Verrucariaceae</taxon>
        <taxon>Endocarpon</taxon>
    </lineage>
</organism>
<dbReference type="Pfam" id="PF12796">
    <property type="entry name" value="Ank_2"/>
    <property type="match status" value="5"/>
</dbReference>
<keyword evidence="1" id="KW-0677">Repeat</keyword>
<evidence type="ECO:0000256" key="3">
    <source>
        <dbReference type="PROSITE-ProRule" id="PRU00023"/>
    </source>
</evidence>
<evidence type="ECO:0000313" key="7">
    <source>
        <dbReference type="EMBL" id="KAF7509316.1"/>
    </source>
</evidence>
<dbReference type="SUPFAM" id="SSF52540">
    <property type="entry name" value="P-loop containing nucleoside triphosphate hydrolases"/>
    <property type="match status" value="1"/>
</dbReference>
<feature type="repeat" description="ANK" evidence="3">
    <location>
        <begin position="1172"/>
        <end position="1204"/>
    </location>
</feature>
<keyword evidence="8" id="KW-1185">Reference proteome</keyword>
<dbReference type="Proteomes" id="UP000606974">
    <property type="component" value="Unassembled WGS sequence"/>
</dbReference>
<evidence type="ECO:0000256" key="2">
    <source>
        <dbReference type="ARBA" id="ARBA00023043"/>
    </source>
</evidence>
<name>A0A8H7ALS1_9EURO</name>
<dbReference type="PANTHER" id="PTHR24123:SF33">
    <property type="entry name" value="PROTEIN HOS4"/>
    <property type="match status" value="1"/>
</dbReference>
<feature type="compositionally biased region" description="Polar residues" evidence="4">
    <location>
        <begin position="437"/>
        <end position="450"/>
    </location>
</feature>
<proteinExistence type="predicted"/>
<feature type="repeat" description="ANK" evidence="3">
    <location>
        <begin position="1266"/>
        <end position="1298"/>
    </location>
</feature>
<feature type="repeat" description="ANK" evidence="3">
    <location>
        <begin position="787"/>
        <end position="819"/>
    </location>
</feature>
<feature type="repeat" description="ANK" evidence="3">
    <location>
        <begin position="1060"/>
        <end position="1093"/>
    </location>
</feature>
<dbReference type="InterPro" id="IPR002110">
    <property type="entry name" value="Ankyrin_rpt"/>
</dbReference>
<reference evidence="7" key="1">
    <citation type="submission" date="2020-02" db="EMBL/GenBank/DDBJ databases">
        <authorList>
            <person name="Palmer J.M."/>
        </authorList>
    </citation>
    <scope>NUCLEOTIDE SEQUENCE</scope>
    <source>
        <strain evidence="7">EPUS1.4</strain>
        <tissue evidence="7">Thallus</tissue>
    </source>
</reference>
<evidence type="ECO:0000259" key="5">
    <source>
        <dbReference type="Pfam" id="PF22939"/>
    </source>
</evidence>
<dbReference type="InterPro" id="IPR027417">
    <property type="entry name" value="P-loop_NTPase"/>
</dbReference>
<dbReference type="Gene3D" id="3.40.50.300">
    <property type="entry name" value="P-loop containing nucleotide triphosphate hydrolases"/>
    <property type="match status" value="1"/>
</dbReference>
<evidence type="ECO:0000313" key="8">
    <source>
        <dbReference type="Proteomes" id="UP000606974"/>
    </source>
</evidence>
<dbReference type="Pfam" id="PF24883">
    <property type="entry name" value="NPHP3_N"/>
    <property type="match status" value="1"/>
</dbReference>
<protein>
    <recommendedName>
        <fullName evidence="9">Fungal N-terminal domain-containing protein</fullName>
    </recommendedName>
</protein>
<dbReference type="OrthoDB" id="195446at2759"/>
<evidence type="ECO:0000256" key="4">
    <source>
        <dbReference type="SAM" id="MobiDB-lite"/>
    </source>
</evidence>